<dbReference type="Pfam" id="PF03781">
    <property type="entry name" value="FGE-sulfatase"/>
    <property type="match status" value="1"/>
</dbReference>
<dbReference type="InterPro" id="IPR005532">
    <property type="entry name" value="SUMF_dom"/>
</dbReference>
<evidence type="ECO:0000256" key="1">
    <source>
        <dbReference type="SAM" id="Phobius"/>
    </source>
</evidence>
<dbReference type="PANTHER" id="PTHR23150">
    <property type="entry name" value="SULFATASE MODIFYING FACTOR 1, 2"/>
    <property type="match status" value="1"/>
</dbReference>
<accession>A0A317CB87</accession>
<proteinExistence type="predicted"/>
<feature type="domain" description="Sulfatase-modifying factor enzyme-like" evidence="2">
    <location>
        <begin position="158"/>
        <end position="419"/>
    </location>
</feature>
<keyword evidence="1" id="KW-0812">Transmembrane</keyword>
<dbReference type="InterPro" id="IPR051043">
    <property type="entry name" value="Sulfatase_Mod_Factor_Kinase"/>
</dbReference>
<dbReference type="SUPFAM" id="SSF56436">
    <property type="entry name" value="C-type lectin-like"/>
    <property type="match status" value="1"/>
</dbReference>
<dbReference type="InterPro" id="IPR016187">
    <property type="entry name" value="CTDL_fold"/>
</dbReference>
<evidence type="ECO:0000313" key="4">
    <source>
        <dbReference type="Proteomes" id="UP000245539"/>
    </source>
</evidence>
<keyword evidence="1" id="KW-1133">Transmembrane helix</keyword>
<protein>
    <recommendedName>
        <fullName evidence="2">Sulfatase-modifying factor enzyme-like domain-containing protein</fullName>
    </recommendedName>
</protein>
<dbReference type="Proteomes" id="UP000245539">
    <property type="component" value="Unassembled WGS sequence"/>
</dbReference>
<dbReference type="EMBL" id="QGKM01000046">
    <property type="protein sequence ID" value="PWQ95401.1"/>
    <property type="molecule type" value="Genomic_DNA"/>
</dbReference>
<keyword evidence="4" id="KW-1185">Reference proteome</keyword>
<dbReference type="OrthoDB" id="9768004at2"/>
<name>A0A317CB87_9GAMM</name>
<dbReference type="GO" id="GO:0120147">
    <property type="term" value="F:formylglycine-generating oxidase activity"/>
    <property type="evidence" value="ECO:0007669"/>
    <property type="project" value="TreeGrafter"/>
</dbReference>
<comment type="caution">
    <text evidence="3">The sequence shown here is derived from an EMBL/GenBank/DDBJ whole genome shotgun (WGS) entry which is preliminary data.</text>
</comment>
<feature type="transmembrane region" description="Helical" evidence="1">
    <location>
        <begin position="94"/>
        <end position="119"/>
    </location>
</feature>
<reference evidence="3 4" key="1">
    <citation type="submission" date="2018-05" db="EMBL/GenBank/DDBJ databases">
        <title>Leucothrix arctica sp. nov., isolated from Arctic seawater.</title>
        <authorList>
            <person name="Choi A."/>
            <person name="Baek K."/>
        </authorList>
    </citation>
    <scope>NUCLEOTIDE SEQUENCE [LARGE SCALE GENOMIC DNA]</scope>
    <source>
        <strain evidence="3 4">JCM 18388</strain>
    </source>
</reference>
<evidence type="ECO:0000313" key="3">
    <source>
        <dbReference type="EMBL" id="PWQ95401.1"/>
    </source>
</evidence>
<dbReference type="InterPro" id="IPR042095">
    <property type="entry name" value="SUMF_sf"/>
</dbReference>
<organism evidence="3 4">
    <name type="scientific">Leucothrix pacifica</name>
    <dbReference type="NCBI Taxonomy" id="1247513"/>
    <lineage>
        <taxon>Bacteria</taxon>
        <taxon>Pseudomonadati</taxon>
        <taxon>Pseudomonadota</taxon>
        <taxon>Gammaproteobacteria</taxon>
        <taxon>Thiotrichales</taxon>
        <taxon>Thiotrichaceae</taxon>
        <taxon>Leucothrix</taxon>
    </lineage>
</organism>
<dbReference type="RefSeq" id="WP_109838491.1">
    <property type="nucleotide sequence ID" value="NZ_QGKM01000046.1"/>
</dbReference>
<evidence type="ECO:0000259" key="2">
    <source>
        <dbReference type="Pfam" id="PF03781"/>
    </source>
</evidence>
<gene>
    <name evidence="3" type="ORF">DKW60_15085</name>
</gene>
<sequence>MSNKDTKQTLIPRDDNEQWEKVLHGEIPMDPDNKTHREAREIKEYLLSREIEAVERSTPPMRALNTISPEEARVEYRRASAEIHRRANTGWTRWLRVGLVGLFGLMTGLFAFFASHFFLSQQQQSERIALSPTGTRIDLSQFGKQYQIISGDQGPGDYPNMLPIPGGQFMMGCSDGWDNAAGGCRDNEYPAHPVTVKPFELAQHEVTVGQFLRFVDATGYQTKAESHGCVIQDPESPSPRWIMDKSANWRSPGFEQDENHPVVCLNRPDALAYIKWLNQTKDSNYRLPTEAEWEYAARGGSATAYSWGSQADHNRANFKGQGGLDTFEHTAAVGQFPANDFNLQDMSGNAWEWVADCWHNNYISAPDESSEWREGCASNGLITRRGGAWDGSGLNIRPSYRSSAGLTDRSQSYGFRVARDMPADD</sequence>
<keyword evidence="1" id="KW-0472">Membrane</keyword>
<dbReference type="PANTHER" id="PTHR23150:SF35">
    <property type="entry name" value="BLL6746 PROTEIN"/>
    <property type="match status" value="1"/>
</dbReference>
<dbReference type="AlphaFoldDB" id="A0A317CB87"/>
<dbReference type="Gene3D" id="3.90.1580.10">
    <property type="entry name" value="paralog of FGE (formylglycine-generating enzyme)"/>
    <property type="match status" value="1"/>
</dbReference>